<name>A0A1F4VG71_UNCKA</name>
<organism evidence="2 3">
    <name type="scientific">candidate division WWE3 bacterium RIFCSPLOWO2_12_FULL_36_10</name>
    <dbReference type="NCBI Taxonomy" id="1802630"/>
    <lineage>
        <taxon>Bacteria</taxon>
        <taxon>Katanobacteria</taxon>
    </lineage>
</organism>
<protein>
    <recommendedName>
        <fullName evidence="1">PIN domain-containing protein</fullName>
    </recommendedName>
</protein>
<feature type="domain" description="PIN" evidence="1">
    <location>
        <begin position="8"/>
        <end position="133"/>
    </location>
</feature>
<dbReference type="InterPro" id="IPR002716">
    <property type="entry name" value="PIN_dom"/>
</dbReference>
<dbReference type="Gene3D" id="3.40.50.1010">
    <property type="entry name" value="5'-nuclease"/>
    <property type="match status" value="1"/>
</dbReference>
<evidence type="ECO:0000313" key="2">
    <source>
        <dbReference type="EMBL" id="OGC56085.1"/>
    </source>
</evidence>
<dbReference type="PANTHER" id="PTHR38826">
    <property type="entry name" value="RIBONUCLEASE VAPC13"/>
    <property type="match status" value="1"/>
</dbReference>
<gene>
    <name evidence="2" type="ORF">A3H26_01540</name>
</gene>
<dbReference type="InterPro" id="IPR029060">
    <property type="entry name" value="PIN-like_dom_sf"/>
</dbReference>
<dbReference type="EMBL" id="MEVN01000047">
    <property type="protein sequence ID" value="OGC56085.1"/>
    <property type="molecule type" value="Genomic_DNA"/>
</dbReference>
<dbReference type="PANTHER" id="PTHR38826:SF5">
    <property type="entry name" value="RIBONUCLEASE VAPC13"/>
    <property type="match status" value="1"/>
</dbReference>
<proteinExistence type="predicted"/>
<evidence type="ECO:0000259" key="1">
    <source>
        <dbReference type="Pfam" id="PF01850"/>
    </source>
</evidence>
<accession>A0A1F4VG71</accession>
<sequence>MPKKEKAYFVDTNIFLRALINDDDKTYTDVLTFLEGIKNNRFKAYSSSLVLAEVVWTLSSFYKLGKVDVVKSLESIINLNGLMFAENLDGTKALDLYKTHNVKYIDCLICSGLNKTKKAWTIVSYDVDFDKLGVKRVEPKALYDR</sequence>
<reference evidence="2 3" key="1">
    <citation type="journal article" date="2016" name="Nat. Commun.">
        <title>Thousands of microbial genomes shed light on interconnected biogeochemical processes in an aquifer system.</title>
        <authorList>
            <person name="Anantharaman K."/>
            <person name="Brown C.T."/>
            <person name="Hug L.A."/>
            <person name="Sharon I."/>
            <person name="Castelle C.J."/>
            <person name="Probst A.J."/>
            <person name="Thomas B.C."/>
            <person name="Singh A."/>
            <person name="Wilkins M.J."/>
            <person name="Karaoz U."/>
            <person name="Brodie E.L."/>
            <person name="Williams K.H."/>
            <person name="Hubbard S.S."/>
            <person name="Banfield J.F."/>
        </authorList>
    </citation>
    <scope>NUCLEOTIDE SEQUENCE [LARGE SCALE GENOMIC DNA]</scope>
</reference>
<comment type="caution">
    <text evidence="2">The sequence shown here is derived from an EMBL/GenBank/DDBJ whole genome shotgun (WGS) entry which is preliminary data.</text>
</comment>
<dbReference type="SUPFAM" id="SSF88723">
    <property type="entry name" value="PIN domain-like"/>
    <property type="match status" value="1"/>
</dbReference>
<dbReference type="InterPro" id="IPR052106">
    <property type="entry name" value="PINc/VapC_TA"/>
</dbReference>
<evidence type="ECO:0000313" key="3">
    <source>
        <dbReference type="Proteomes" id="UP000177763"/>
    </source>
</evidence>
<dbReference type="AlphaFoldDB" id="A0A1F4VG71"/>
<dbReference type="Proteomes" id="UP000177763">
    <property type="component" value="Unassembled WGS sequence"/>
</dbReference>
<dbReference type="STRING" id="1802630.A3H26_01540"/>
<dbReference type="Pfam" id="PF01850">
    <property type="entry name" value="PIN"/>
    <property type="match status" value="1"/>
</dbReference>